<dbReference type="CDD" id="cd00096">
    <property type="entry name" value="Ig"/>
    <property type="match status" value="1"/>
</dbReference>
<accession>A0AAE0W129</accession>
<dbReference type="InterPro" id="IPR003961">
    <property type="entry name" value="FN3_dom"/>
</dbReference>
<sequence length="475" mass="52857">MPLIYAWTRSDGSLPEGYKLLDSNRILVISDAKMQDEGNYTCHVQSRIGSGTTAKVIYLVIQVNQSCPVSAIPVFILPLHDMNADEGSELLWRCEVQAKPWATYTWYKNTSPVTNVPKEIEIRENVLWIRRLDKTRDSGMYQCVATNALGSATSGAQLRVLSFKPTFDKNPPPPEVLAASGGNITIDCAPEAAPVPDISWYKNGGDLRLVPGGDGRVRMTIEGSLTITKVNQPDEGFYRCVAKNANGESEMTSKLTVASDLNFFRTPVDAVVDVNQTHFFYCEASYNYDVFDLIYVWKFNGRIIKTESDPFYRRSVDTPGSRGLYIINAQFRHAGVYECIAQTRLAEIAASAKLSVRGPPGEPAGLYAEKGQRNSTAIRLYWTWSTAADNGAPVAYYIVEARTNFDPKWKVLESGIPSQMTEMLSLEHRNRRSYIVHNLSPHTAYSFRIRAVNVPHGAGNPSIPTVCLQIESTVF</sequence>
<feature type="domain" description="Ig-like" evidence="7">
    <location>
        <begin position="73"/>
        <end position="162"/>
    </location>
</feature>
<dbReference type="GO" id="GO:0030424">
    <property type="term" value="C:axon"/>
    <property type="evidence" value="ECO:0007669"/>
    <property type="project" value="TreeGrafter"/>
</dbReference>
<keyword evidence="2" id="KW-0677">Repeat</keyword>
<organism evidence="9 10">
    <name type="scientific">Potamilus streckersoni</name>
    <dbReference type="NCBI Taxonomy" id="2493646"/>
    <lineage>
        <taxon>Eukaryota</taxon>
        <taxon>Metazoa</taxon>
        <taxon>Spiralia</taxon>
        <taxon>Lophotrochozoa</taxon>
        <taxon>Mollusca</taxon>
        <taxon>Bivalvia</taxon>
        <taxon>Autobranchia</taxon>
        <taxon>Heteroconchia</taxon>
        <taxon>Palaeoheterodonta</taxon>
        <taxon>Unionida</taxon>
        <taxon>Unionoidea</taxon>
        <taxon>Unionidae</taxon>
        <taxon>Ambleminae</taxon>
        <taxon>Lampsilini</taxon>
        <taxon>Potamilus</taxon>
    </lineage>
</organism>
<dbReference type="CDD" id="cd00063">
    <property type="entry name" value="FN3"/>
    <property type="match status" value="1"/>
</dbReference>
<comment type="subcellular location">
    <subcellularLocation>
        <location evidence="1">Membrane</location>
    </subcellularLocation>
</comment>
<evidence type="ECO:0000256" key="4">
    <source>
        <dbReference type="ARBA" id="ARBA00023157"/>
    </source>
</evidence>
<reference evidence="9" key="3">
    <citation type="submission" date="2023-05" db="EMBL/GenBank/DDBJ databases">
        <authorList>
            <person name="Smith C.H."/>
        </authorList>
    </citation>
    <scope>NUCLEOTIDE SEQUENCE</scope>
    <source>
        <strain evidence="9">CHS0354</strain>
        <tissue evidence="9">Mantle</tissue>
    </source>
</reference>
<feature type="domain" description="Fibronectin type-III" evidence="8">
    <location>
        <begin position="359"/>
        <end position="473"/>
    </location>
</feature>
<evidence type="ECO:0000313" key="9">
    <source>
        <dbReference type="EMBL" id="KAK3596415.1"/>
    </source>
</evidence>
<dbReference type="PANTHER" id="PTHR10075:SF100">
    <property type="entry name" value="FASCICLIN-2"/>
    <property type="match status" value="1"/>
</dbReference>
<dbReference type="InterPro" id="IPR003598">
    <property type="entry name" value="Ig_sub2"/>
</dbReference>
<evidence type="ECO:0000256" key="2">
    <source>
        <dbReference type="ARBA" id="ARBA00022737"/>
    </source>
</evidence>
<evidence type="ECO:0000313" key="10">
    <source>
        <dbReference type="Proteomes" id="UP001195483"/>
    </source>
</evidence>
<evidence type="ECO:0000256" key="5">
    <source>
        <dbReference type="ARBA" id="ARBA00023180"/>
    </source>
</evidence>
<evidence type="ECO:0000256" key="6">
    <source>
        <dbReference type="ARBA" id="ARBA00023319"/>
    </source>
</evidence>
<dbReference type="InterPro" id="IPR003599">
    <property type="entry name" value="Ig_sub"/>
</dbReference>
<dbReference type="SMART" id="SM00060">
    <property type="entry name" value="FN3"/>
    <property type="match status" value="1"/>
</dbReference>
<dbReference type="Pfam" id="PF07679">
    <property type="entry name" value="I-set"/>
    <property type="match status" value="2"/>
</dbReference>
<feature type="domain" description="Ig-like" evidence="7">
    <location>
        <begin position="280"/>
        <end position="355"/>
    </location>
</feature>
<dbReference type="GO" id="GO:0070593">
    <property type="term" value="P:dendrite self-avoidance"/>
    <property type="evidence" value="ECO:0007669"/>
    <property type="project" value="TreeGrafter"/>
</dbReference>
<evidence type="ECO:0000259" key="7">
    <source>
        <dbReference type="PROSITE" id="PS50835"/>
    </source>
</evidence>
<keyword evidence="3" id="KW-0472">Membrane</keyword>
<dbReference type="SUPFAM" id="SSF49265">
    <property type="entry name" value="Fibronectin type III"/>
    <property type="match status" value="1"/>
</dbReference>
<dbReference type="InterPro" id="IPR013098">
    <property type="entry name" value="Ig_I-set"/>
</dbReference>
<dbReference type="SMART" id="SM00408">
    <property type="entry name" value="IGc2"/>
    <property type="match status" value="3"/>
</dbReference>
<dbReference type="Pfam" id="PF00041">
    <property type="entry name" value="fn3"/>
    <property type="match status" value="1"/>
</dbReference>
<dbReference type="GO" id="GO:0007156">
    <property type="term" value="P:homophilic cell adhesion via plasma membrane adhesion molecules"/>
    <property type="evidence" value="ECO:0007669"/>
    <property type="project" value="TreeGrafter"/>
</dbReference>
<dbReference type="AlphaFoldDB" id="A0AAE0W129"/>
<keyword evidence="4" id="KW-1015">Disulfide bond</keyword>
<comment type="caution">
    <text evidence="9">The sequence shown here is derived from an EMBL/GenBank/DDBJ whole genome shotgun (WGS) entry which is preliminary data.</text>
</comment>
<reference evidence="9" key="2">
    <citation type="journal article" date="2021" name="Genome Biol. Evol.">
        <title>Developing a high-quality reference genome for a parasitic bivalve with doubly uniparental inheritance (Bivalvia: Unionida).</title>
        <authorList>
            <person name="Smith C.H."/>
        </authorList>
    </citation>
    <scope>NUCLEOTIDE SEQUENCE</scope>
    <source>
        <strain evidence="9">CHS0354</strain>
        <tissue evidence="9">Mantle</tissue>
    </source>
</reference>
<evidence type="ECO:0000259" key="8">
    <source>
        <dbReference type="PROSITE" id="PS50853"/>
    </source>
</evidence>
<evidence type="ECO:0000256" key="3">
    <source>
        <dbReference type="ARBA" id="ARBA00023136"/>
    </source>
</evidence>
<evidence type="ECO:0000256" key="1">
    <source>
        <dbReference type="ARBA" id="ARBA00004370"/>
    </source>
</evidence>
<name>A0AAE0W129_9BIVA</name>
<keyword evidence="6" id="KW-0393">Immunoglobulin domain</keyword>
<dbReference type="InterPro" id="IPR036116">
    <property type="entry name" value="FN3_sf"/>
</dbReference>
<dbReference type="GO" id="GO:0098632">
    <property type="term" value="F:cell-cell adhesion mediator activity"/>
    <property type="evidence" value="ECO:0007669"/>
    <property type="project" value="TreeGrafter"/>
</dbReference>
<keyword evidence="5" id="KW-0325">Glycoprotein</keyword>
<feature type="domain" description="Ig-like" evidence="7">
    <location>
        <begin position="1"/>
        <end position="58"/>
    </location>
</feature>
<proteinExistence type="predicted"/>
<dbReference type="InterPro" id="IPR036179">
    <property type="entry name" value="Ig-like_dom_sf"/>
</dbReference>
<protein>
    <submittedName>
        <fullName evidence="9">Uncharacterized protein</fullName>
    </submittedName>
</protein>
<dbReference type="GO" id="GO:0007411">
    <property type="term" value="P:axon guidance"/>
    <property type="evidence" value="ECO:0007669"/>
    <property type="project" value="TreeGrafter"/>
</dbReference>
<dbReference type="Gene3D" id="2.60.40.10">
    <property type="entry name" value="Immunoglobulins"/>
    <property type="match status" value="5"/>
</dbReference>
<feature type="domain" description="Ig-like" evidence="7">
    <location>
        <begin position="165"/>
        <end position="256"/>
    </location>
</feature>
<dbReference type="GO" id="GO:0005886">
    <property type="term" value="C:plasma membrane"/>
    <property type="evidence" value="ECO:0007669"/>
    <property type="project" value="TreeGrafter"/>
</dbReference>
<dbReference type="PROSITE" id="PS50835">
    <property type="entry name" value="IG_LIKE"/>
    <property type="match status" value="4"/>
</dbReference>
<dbReference type="PANTHER" id="PTHR10075">
    <property type="entry name" value="BASIGIN RELATED"/>
    <property type="match status" value="1"/>
</dbReference>
<dbReference type="PROSITE" id="PS50853">
    <property type="entry name" value="FN3"/>
    <property type="match status" value="1"/>
</dbReference>
<dbReference type="FunFam" id="2.60.40.10:FF:000032">
    <property type="entry name" value="palladin isoform X1"/>
    <property type="match status" value="1"/>
</dbReference>
<dbReference type="FunFam" id="2.60.40.10:FF:000004">
    <property type="entry name" value="DCC isoform 1"/>
    <property type="match status" value="1"/>
</dbReference>
<dbReference type="EMBL" id="JAEAOA010001259">
    <property type="protein sequence ID" value="KAK3596415.1"/>
    <property type="molecule type" value="Genomic_DNA"/>
</dbReference>
<reference evidence="9" key="1">
    <citation type="journal article" date="2021" name="Genome Biol. Evol.">
        <title>A High-Quality Reference Genome for a Parasitic Bivalve with Doubly Uniparental Inheritance (Bivalvia: Unionida).</title>
        <authorList>
            <person name="Smith C.H."/>
        </authorList>
    </citation>
    <scope>NUCLEOTIDE SEQUENCE</scope>
    <source>
        <strain evidence="9">CHS0354</strain>
    </source>
</reference>
<dbReference type="InterPro" id="IPR013783">
    <property type="entry name" value="Ig-like_fold"/>
</dbReference>
<dbReference type="InterPro" id="IPR007110">
    <property type="entry name" value="Ig-like_dom"/>
</dbReference>
<dbReference type="SMART" id="SM00409">
    <property type="entry name" value="IG"/>
    <property type="match status" value="4"/>
</dbReference>
<dbReference type="SUPFAM" id="SSF48726">
    <property type="entry name" value="Immunoglobulin"/>
    <property type="match status" value="4"/>
</dbReference>
<gene>
    <name evidence="9" type="ORF">CHS0354_020664</name>
</gene>
<keyword evidence="10" id="KW-1185">Reference proteome</keyword>
<dbReference type="Proteomes" id="UP001195483">
    <property type="component" value="Unassembled WGS sequence"/>
</dbReference>